<keyword evidence="5 7" id="KW-0378">Hydrolase</keyword>
<evidence type="ECO:0000256" key="4">
    <source>
        <dbReference type="ARBA" id="ARBA00022729"/>
    </source>
</evidence>
<dbReference type="EC" id="3.4.16.-" evidence="7"/>
<dbReference type="Proteomes" id="UP000184300">
    <property type="component" value="Unassembled WGS sequence"/>
</dbReference>
<dbReference type="OrthoDB" id="443318at2759"/>
<dbReference type="RefSeq" id="XP_022395260.1">
    <property type="nucleotide sequence ID" value="XM_022541631.1"/>
</dbReference>
<gene>
    <name evidence="8" type="ORF">ASPGLDRAFT_138684</name>
</gene>
<evidence type="ECO:0000256" key="5">
    <source>
        <dbReference type="ARBA" id="ARBA00022801"/>
    </source>
</evidence>
<keyword evidence="9" id="KW-1185">Reference proteome</keyword>
<accession>A0A1L9V407</accession>
<dbReference type="GO" id="GO:0004185">
    <property type="term" value="F:serine-type carboxypeptidase activity"/>
    <property type="evidence" value="ECO:0007669"/>
    <property type="project" value="UniProtKB-UniRule"/>
</dbReference>
<reference evidence="9" key="1">
    <citation type="journal article" date="2017" name="Genome Biol.">
        <title>Comparative genomics reveals high biological diversity and specific adaptations in the industrially and medically important fungal genus Aspergillus.</title>
        <authorList>
            <person name="de Vries R.P."/>
            <person name="Riley R."/>
            <person name="Wiebenga A."/>
            <person name="Aguilar-Osorio G."/>
            <person name="Amillis S."/>
            <person name="Uchima C.A."/>
            <person name="Anderluh G."/>
            <person name="Asadollahi M."/>
            <person name="Askin M."/>
            <person name="Barry K."/>
            <person name="Battaglia E."/>
            <person name="Bayram O."/>
            <person name="Benocci T."/>
            <person name="Braus-Stromeyer S.A."/>
            <person name="Caldana C."/>
            <person name="Canovas D."/>
            <person name="Cerqueira G.C."/>
            <person name="Chen F."/>
            <person name="Chen W."/>
            <person name="Choi C."/>
            <person name="Clum A."/>
            <person name="Dos Santos R.A."/>
            <person name="Damasio A.R."/>
            <person name="Diallinas G."/>
            <person name="Emri T."/>
            <person name="Fekete E."/>
            <person name="Flipphi M."/>
            <person name="Freyberg S."/>
            <person name="Gallo A."/>
            <person name="Gournas C."/>
            <person name="Habgood R."/>
            <person name="Hainaut M."/>
            <person name="Harispe M.L."/>
            <person name="Henrissat B."/>
            <person name="Hilden K.S."/>
            <person name="Hope R."/>
            <person name="Hossain A."/>
            <person name="Karabika E."/>
            <person name="Karaffa L."/>
            <person name="Karanyi Z."/>
            <person name="Krasevec N."/>
            <person name="Kuo A."/>
            <person name="Kusch H."/>
            <person name="LaButti K."/>
            <person name="Lagendijk E.L."/>
            <person name="Lapidus A."/>
            <person name="Levasseur A."/>
            <person name="Lindquist E."/>
            <person name="Lipzen A."/>
            <person name="Logrieco A.F."/>
            <person name="MacCabe A."/>
            <person name="Maekelae M.R."/>
            <person name="Malavazi I."/>
            <person name="Melin P."/>
            <person name="Meyer V."/>
            <person name="Mielnichuk N."/>
            <person name="Miskei M."/>
            <person name="Molnar A.P."/>
            <person name="Mule G."/>
            <person name="Ngan C.Y."/>
            <person name="Orejas M."/>
            <person name="Orosz E."/>
            <person name="Ouedraogo J.P."/>
            <person name="Overkamp K.M."/>
            <person name="Park H.-S."/>
            <person name="Perrone G."/>
            <person name="Piumi F."/>
            <person name="Punt P.J."/>
            <person name="Ram A.F."/>
            <person name="Ramon A."/>
            <person name="Rauscher S."/>
            <person name="Record E."/>
            <person name="Riano-Pachon D.M."/>
            <person name="Robert V."/>
            <person name="Roehrig J."/>
            <person name="Ruller R."/>
            <person name="Salamov A."/>
            <person name="Salih N.S."/>
            <person name="Samson R.A."/>
            <person name="Sandor E."/>
            <person name="Sanguinetti M."/>
            <person name="Schuetze T."/>
            <person name="Sepcic K."/>
            <person name="Shelest E."/>
            <person name="Sherlock G."/>
            <person name="Sophianopoulou V."/>
            <person name="Squina F.M."/>
            <person name="Sun H."/>
            <person name="Susca A."/>
            <person name="Todd R.B."/>
            <person name="Tsang A."/>
            <person name="Unkles S.E."/>
            <person name="van de Wiele N."/>
            <person name="van Rossen-Uffink D."/>
            <person name="Oliveira J.V."/>
            <person name="Vesth T.C."/>
            <person name="Visser J."/>
            <person name="Yu J.-H."/>
            <person name="Zhou M."/>
            <person name="Andersen M.R."/>
            <person name="Archer D.B."/>
            <person name="Baker S.E."/>
            <person name="Benoit I."/>
            <person name="Brakhage A.A."/>
            <person name="Braus G.H."/>
            <person name="Fischer R."/>
            <person name="Frisvad J.C."/>
            <person name="Goldman G.H."/>
            <person name="Houbraken J."/>
            <person name="Oakley B."/>
            <person name="Pocsi I."/>
            <person name="Scazzocchio C."/>
            <person name="Seiboth B."/>
            <person name="vanKuyk P.A."/>
            <person name="Wortman J."/>
            <person name="Dyer P.S."/>
            <person name="Grigoriev I.V."/>
        </authorList>
    </citation>
    <scope>NUCLEOTIDE SEQUENCE [LARGE SCALE GENOMIC DNA]</scope>
    <source>
        <strain evidence="9">CBS 516.65</strain>
    </source>
</reference>
<protein>
    <recommendedName>
        <fullName evidence="7">Carboxypeptidase</fullName>
        <ecNumber evidence="7">3.4.16.-</ecNumber>
    </recommendedName>
</protein>
<dbReference type="Gene3D" id="3.40.50.1820">
    <property type="entry name" value="alpha/beta hydrolase"/>
    <property type="match status" value="1"/>
</dbReference>
<dbReference type="GeneID" id="34457892"/>
<dbReference type="PROSITE" id="PS00131">
    <property type="entry name" value="CARBOXYPEPT_SER_SER"/>
    <property type="match status" value="1"/>
</dbReference>
<keyword evidence="4 7" id="KW-0732">Signal</keyword>
<evidence type="ECO:0000256" key="2">
    <source>
        <dbReference type="ARBA" id="ARBA00022645"/>
    </source>
</evidence>
<evidence type="ECO:0000313" key="8">
    <source>
        <dbReference type="EMBL" id="OJJ78562.1"/>
    </source>
</evidence>
<keyword evidence="3 7" id="KW-0645">Protease</keyword>
<evidence type="ECO:0000313" key="9">
    <source>
        <dbReference type="Proteomes" id="UP000184300"/>
    </source>
</evidence>
<evidence type="ECO:0000256" key="6">
    <source>
        <dbReference type="ARBA" id="ARBA00023180"/>
    </source>
</evidence>
<dbReference type="PRINTS" id="PR00724">
    <property type="entry name" value="CRBOXYPTASEC"/>
</dbReference>
<comment type="similarity">
    <text evidence="1 7">Belongs to the peptidase S10 family.</text>
</comment>
<evidence type="ECO:0000256" key="7">
    <source>
        <dbReference type="RuleBase" id="RU361156"/>
    </source>
</evidence>
<dbReference type="EMBL" id="KV878933">
    <property type="protein sequence ID" value="OJJ78562.1"/>
    <property type="molecule type" value="Genomic_DNA"/>
</dbReference>
<organism evidence="8 9">
    <name type="scientific">Aspergillus glaucus CBS 516.65</name>
    <dbReference type="NCBI Taxonomy" id="1160497"/>
    <lineage>
        <taxon>Eukaryota</taxon>
        <taxon>Fungi</taxon>
        <taxon>Dikarya</taxon>
        <taxon>Ascomycota</taxon>
        <taxon>Pezizomycotina</taxon>
        <taxon>Eurotiomycetes</taxon>
        <taxon>Eurotiomycetidae</taxon>
        <taxon>Eurotiales</taxon>
        <taxon>Aspergillaceae</taxon>
        <taxon>Aspergillus</taxon>
        <taxon>Aspergillus subgen. Aspergillus</taxon>
    </lineage>
</organism>
<keyword evidence="6" id="KW-0325">Glycoprotein</keyword>
<evidence type="ECO:0000256" key="1">
    <source>
        <dbReference type="ARBA" id="ARBA00009431"/>
    </source>
</evidence>
<sequence length="526" mass="57784">MLFPVSICLVVTGLLHSALAAFGGPGLGHAAFQAEHRQIYASSSRHSPPQVAKRDEGKYLSNQTQAFAVNGTGIPDVDFDVGESYAGLLPVSNITDEGRKLYFWFFPSTNPTATGEITIWLNGGPGCSSMEGFLQENGPFLWQYGTFKPVSNPYSWHRLTNIVWVDQPVGTGFSVGKANVTSQTDVAEQFLGFLRNFVELFGLQGKKVYVTGESYAGMFVPYIANALLDTNDTSLGSLDGIMVYDPTLVSDTVERELFAYQTYETWSRLFNFNDTFAESISHQAQSCGATDFIQKYLTFPPPGPMPAAPDNCDLYMTIGNNAFIPNPCWDPYHLTTTCPNLWDVLGAPGAYDYLPAGAKIYFNRPEVQKAINAPLNATWAECTSEPVFINDTDQTAAAGLWSSQTVLPRVIENVNRAIIGQGEMDYTILPNATVLAIQNMTWNGLQGFQRPIDGKFYVPPDANMSAGSGIMGRTRTERGLTFVEVALCGHMVPQYQPSAAFRHLEFLLGRIESLESQEPFTIEPMS</sequence>
<evidence type="ECO:0000256" key="3">
    <source>
        <dbReference type="ARBA" id="ARBA00022670"/>
    </source>
</evidence>
<dbReference type="InterPro" id="IPR001563">
    <property type="entry name" value="Peptidase_S10"/>
</dbReference>
<dbReference type="VEuPathDB" id="FungiDB:ASPGLDRAFT_138684"/>
<dbReference type="SUPFAM" id="SSF53474">
    <property type="entry name" value="alpha/beta-Hydrolases"/>
    <property type="match status" value="1"/>
</dbReference>
<name>A0A1L9V407_ASPGL</name>
<dbReference type="PANTHER" id="PTHR11802:SF479">
    <property type="entry name" value="CARBOXYPEPTIDASE"/>
    <property type="match status" value="1"/>
</dbReference>
<proteinExistence type="inferred from homology"/>
<dbReference type="InterPro" id="IPR029058">
    <property type="entry name" value="AB_hydrolase_fold"/>
</dbReference>
<dbReference type="FunFam" id="3.40.50.1820:FF:000118">
    <property type="entry name" value="Carboxypeptidase"/>
    <property type="match status" value="1"/>
</dbReference>
<dbReference type="AlphaFoldDB" id="A0A1L9V407"/>
<dbReference type="InterPro" id="IPR018202">
    <property type="entry name" value="Ser_caboxypep_ser_AS"/>
</dbReference>
<dbReference type="GO" id="GO:0006508">
    <property type="term" value="P:proteolysis"/>
    <property type="evidence" value="ECO:0007669"/>
    <property type="project" value="UniProtKB-KW"/>
</dbReference>
<feature type="chain" id="PRO_5011825012" description="Carboxypeptidase" evidence="7">
    <location>
        <begin position="21"/>
        <end position="526"/>
    </location>
</feature>
<dbReference type="STRING" id="1160497.A0A1L9V407"/>
<dbReference type="Pfam" id="PF00450">
    <property type="entry name" value="Peptidase_S10"/>
    <property type="match status" value="1"/>
</dbReference>
<keyword evidence="2 7" id="KW-0121">Carboxypeptidase</keyword>
<dbReference type="PANTHER" id="PTHR11802">
    <property type="entry name" value="SERINE PROTEASE FAMILY S10 SERINE CARBOXYPEPTIDASE"/>
    <property type="match status" value="1"/>
</dbReference>
<feature type="signal peptide" evidence="7">
    <location>
        <begin position="1"/>
        <end position="20"/>
    </location>
</feature>